<keyword evidence="3" id="KW-0472">Membrane</keyword>
<dbReference type="InterPro" id="IPR051701">
    <property type="entry name" value="Mito_OM_Translocase_MSP1"/>
</dbReference>
<feature type="compositionally biased region" description="Low complexity" evidence="6">
    <location>
        <begin position="166"/>
        <end position="182"/>
    </location>
</feature>
<keyword evidence="9" id="KW-1185">Reference proteome</keyword>
<protein>
    <recommendedName>
        <fullName evidence="7">AAA+ ATPase domain-containing protein</fullName>
    </recommendedName>
</protein>
<dbReference type="Pfam" id="PF24933">
    <property type="entry name" value="DUF7751"/>
    <property type="match status" value="1"/>
</dbReference>
<dbReference type="PANTHER" id="PTHR45644:SF83">
    <property type="entry name" value="P-LOOP CONTAINING NUCLEOSIDE TRIPHOSPHATE HYDROLASES SUPERFAMILY PROTEIN"/>
    <property type="match status" value="1"/>
</dbReference>
<dbReference type="InterPro" id="IPR003960">
    <property type="entry name" value="ATPase_AAA_CS"/>
</dbReference>
<name>A0A3N7G148_POPTR</name>
<feature type="region of interest" description="Disordered" evidence="6">
    <location>
        <begin position="397"/>
        <end position="451"/>
    </location>
</feature>
<keyword evidence="5" id="KW-0496">Mitochondrion</keyword>
<dbReference type="InterPro" id="IPR027417">
    <property type="entry name" value="P-loop_NTPase"/>
</dbReference>
<dbReference type="Gene3D" id="1.10.8.60">
    <property type="match status" value="1"/>
</dbReference>
<proteinExistence type="predicted"/>
<keyword evidence="4" id="KW-0067">ATP-binding</keyword>
<feature type="region of interest" description="Disordered" evidence="6">
    <location>
        <begin position="691"/>
        <end position="720"/>
    </location>
</feature>
<keyword evidence="2" id="KW-0547">Nucleotide-binding</keyword>
<evidence type="ECO:0000313" key="8">
    <source>
        <dbReference type="EMBL" id="RQP00523.1"/>
    </source>
</evidence>
<evidence type="ECO:0000256" key="3">
    <source>
        <dbReference type="ARBA" id="ARBA00022787"/>
    </source>
</evidence>
<organism evidence="8 9">
    <name type="scientific">Populus trichocarpa</name>
    <name type="common">Western balsam poplar</name>
    <name type="synonym">Populus balsamifera subsp. trichocarpa</name>
    <dbReference type="NCBI Taxonomy" id="3694"/>
    <lineage>
        <taxon>Eukaryota</taxon>
        <taxon>Viridiplantae</taxon>
        <taxon>Streptophyta</taxon>
        <taxon>Embryophyta</taxon>
        <taxon>Tracheophyta</taxon>
        <taxon>Spermatophyta</taxon>
        <taxon>Magnoliopsida</taxon>
        <taxon>eudicotyledons</taxon>
        <taxon>Gunneridae</taxon>
        <taxon>Pentapetalae</taxon>
        <taxon>rosids</taxon>
        <taxon>fabids</taxon>
        <taxon>Malpighiales</taxon>
        <taxon>Salicaceae</taxon>
        <taxon>Saliceae</taxon>
        <taxon>Populus</taxon>
    </lineage>
</organism>
<dbReference type="Pfam" id="PF17862">
    <property type="entry name" value="AAA_lid_3"/>
    <property type="match status" value="1"/>
</dbReference>
<dbReference type="EMBL" id="CM009304">
    <property type="protein sequence ID" value="RQP00523.1"/>
    <property type="molecule type" value="Genomic_DNA"/>
</dbReference>
<evidence type="ECO:0000256" key="5">
    <source>
        <dbReference type="ARBA" id="ARBA00023128"/>
    </source>
</evidence>
<dbReference type="Gene3D" id="3.40.50.300">
    <property type="entry name" value="P-loop containing nucleotide triphosphate hydrolases"/>
    <property type="match status" value="1"/>
</dbReference>
<dbReference type="InterPro" id="IPR056653">
    <property type="entry name" value="DUF7751"/>
</dbReference>
<dbReference type="PANTHER" id="PTHR45644">
    <property type="entry name" value="AAA ATPASE, PUTATIVE (AFU_ORTHOLOGUE AFUA_2G12920)-RELATED-RELATED"/>
    <property type="match status" value="1"/>
</dbReference>
<dbReference type="GO" id="GO:0005741">
    <property type="term" value="C:mitochondrial outer membrane"/>
    <property type="evidence" value="ECO:0007669"/>
    <property type="project" value="UniProtKB-SubCell"/>
</dbReference>
<keyword evidence="3" id="KW-1000">Mitochondrion outer membrane</keyword>
<evidence type="ECO:0000256" key="4">
    <source>
        <dbReference type="ARBA" id="ARBA00022840"/>
    </source>
</evidence>
<feature type="compositionally biased region" description="Basic and acidic residues" evidence="6">
    <location>
        <begin position="415"/>
        <end position="432"/>
    </location>
</feature>
<dbReference type="InterPro" id="IPR003593">
    <property type="entry name" value="AAA+_ATPase"/>
</dbReference>
<feature type="compositionally biased region" description="Basic and acidic residues" evidence="6">
    <location>
        <begin position="711"/>
        <end position="720"/>
    </location>
</feature>
<feature type="compositionally biased region" description="Basic and acidic residues" evidence="6">
    <location>
        <begin position="691"/>
        <end position="703"/>
    </location>
</feature>
<dbReference type="InterPro" id="IPR003959">
    <property type="entry name" value="ATPase_AAA_core"/>
</dbReference>
<gene>
    <name evidence="8" type="ORF">POPTR_015G026900</name>
</gene>
<dbReference type="SUPFAM" id="SSF52540">
    <property type="entry name" value="P-loop containing nucleoside triphosphate hydrolases"/>
    <property type="match status" value="1"/>
</dbReference>
<dbReference type="Proteomes" id="UP000006729">
    <property type="component" value="Chromosome 15"/>
</dbReference>
<sequence length="776" mass="87211">MALVQILLQYVFWNSFLGKIFNNQSIFTFSFLCMVDCSEKTRMLLTSAAFVHLKHADFSKHTRNLSPASRAILLSGPAEFYHQMLAKALAHNFESKLLLLDVSDFSMKMQSKYGCSKKESSFKRSISGVTLERMSSLFGSFSILSPKEETRGKEGSSNSPKLRRNTSTASDMSSMTSQSSSMNPAPLKHTSSWCFDENLFLQSLYQVLVSVSERSSIILYLRDAEKLLLQSQRMYNLLDKLLKKLSGNVLILGSRMLDQEDDCKEVDERLAMLFPYNIEIKPPEDEIHLVSWKAQLEEDMKKIQFQDNKNHIAEVLAANDIECDGLSSICHGDTMVLSNYIEEIVVSAISYHLMNNKDPEYRNGKLLISSKSLSHGLSIFQEGKSDGKDTLKLETNAEAGKEAEGEEAVGAKNNSKTEKEKSVTGAKKDSENQPKAPEVPPDNEFEKRIRPEVIPANEIGVTFADIGALDETKESLQELVMLPLRRPDLFNGGLLKPCRGILLFGPPGTGKTMLAKAIAKEAGASFINVSMSTITSKWFGEDEKNVRALFTLAAKVSPTIIFVDEVDSMLGQRTRVGEHEAMRKIKNEFMTHWDGLLTKPGERILVLAATNRPFDLDEAIIRRFERRIMVGLPSIESRERILKTLMSKEKTEDLDFKELATMTEGYTGSDLKNLCVTAAYRPVRELLQQERVKDKEKKQKAEEGTSSEDAADSKEEGKEESVIILRPLNMDDMRQAKNQVASSFATEGTVMNELKQWNELYGEGGSRKKQQLTYFL</sequence>
<accession>A0A3N7G148</accession>
<feature type="domain" description="AAA+ ATPase" evidence="7">
    <location>
        <begin position="497"/>
        <end position="634"/>
    </location>
</feature>
<reference evidence="8 9" key="1">
    <citation type="journal article" date="2006" name="Science">
        <title>The genome of black cottonwood, Populus trichocarpa (Torr. &amp; Gray).</title>
        <authorList>
            <person name="Tuskan G.A."/>
            <person name="Difazio S."/>
            <person name="Jansson S."/>
            <person name="Bohlmann J."/>
            <person name="Grigoriev I."/>
            <person name="Hellsten U."/>
            <person name="Putnam N."/>
            <person name="Ralph S."/>
            <person name="Rombauts S."/>
            <person name="Salamov A."/>
            <person name="Schein J."/>
            <person name="Sterck L."/>
            <person name="Aerts A."/>
            <person name="Bhalerao R.R."/>
            <person name="Bhalerao R.P."/>
            <person name="Blaudez D."/>
            <person name="Boerjan W."/>
            <person name="Brun A."/>
            <person name="Brunner A."/>
            <person name="Busov V."/>
            <person name="Campbell M."/>
            <person name="Carlson J."/>
            <person name="Chalot M."/>
            <person name="Chapman J."/>
            <person name="Chen G.L."/>
            <person name="Cooper D."/>
            <person name="Coutinho P.M."/>
            <person name="Couturier J."/>
            <person name="Covert S."/>
            <person name="Cronk Q."/>
            <person name="Cunningham R."/>
            <person name="Davis J."/>
            <person name="Degroeve S."/>
            <person name="Dejardin A."/>
            <person name="Depamphilis C."/>
            <person name="Detter J."/>
            <person name="Dirks B."/>
            <person name="Dubchak I."/>
            <person name="Duplessis S."/>
            <person name="Ehlting J."/>
            <person name="Ellis B."/>
            <person name="Gendler K."/>
            <person name="Goodstein D."/>
            <person name="Gribskov M."/>
            <person name="Grimwood J."/>
            <person name="Groover A."/>
            <person name="Gunter L."/>
            <person name="Hamberger B."/>
            <person name="Heinze B."/>
            <person name="Helariutta Y."/>
            <person name="Henrissat B."/>
            <person name="Holligan D."/>
            <person name="Holt R."/>
            <person name="Huang W."/>
            <person name="Islam-Faridi N."/>
            <person name="Jones S."/>
            <person name="Jones-Rhoades M."/>
            <person name="Jorgensen R."/>
            <person name="Joshi C."/>
            <person name="Kangasjarvi J."/>
            <person name="Karlsson J."/>
            <person name="Kelleher C."/>
            <person name="Kirkpatrick R."/>
            <person name="Kirst M."/>
            <person name="Kohler A."/>
            <person name="Kalluri U."/>
            <person name="Larimer F."/>
            <person name="Leebens-Mack J."/>
            <person name="Leple J.C."/>
            <person name="Locascio P."/>
            <person name="Lou Y."/>
            <person name="Lucas S."/>
            <person name="Martin F."/>
            <person name="Montanini B."/>
            <person name="Napoli C."/>
            <person name="Nelson D.R."/>
            <person name="Nelson C."/>
            <person name="Nieminen K."/>
            <person name="Nilsson O."/>
            <person name="Pereda V."/>
            <person name="Peter G."/>
            <person name="Philippe R."/>
            <person name="Pilate G."/>
            <person name="Poliakov A."/>
            <person name="Razumovskaya J."/>
            <person name="Richardson P."/>
            <person name="Rinaldi C."/>
            <person name="Ritland K."/>
            <person name="Rouze P."/>
            <person name="Ryaboy D."/>
            <person name="Schmutz J."/>
            <person name="Schrader J."/>
            <person name="Segerman B."/>
            <person name="Shin H."/>
            <person name="Siddiqui A."/>
            <person name="Sterky F."/>
            <person name="Terry A."/>
            <person name="Tsai C.J."/>
            <person name="Uberbacher E."/>
            <person name="Unneberg P."/>
            <person name="Vahala J."/>
            <person name="Wall K."/>
            <person name="Wessler S."/>
            <person name="Yang G."/>
            <person name="Yin T."/>
            <person name="Douglas C."/>
            <person name="Marra M."/>
            <person name="Sandberg G."/>
            <person name="Van de Peer Y."/>
            <person name="Rokhsar D."/>
        </authorList>
    </citation>
    <scope>NUCLEOTIDE SEQUENCE [LARGE SCALE GENOMIC DNA]</scope>
    <source>
        <strain evidence="9">cv. Nisqually</strain>
    </source>
</reference>
<evidence type="ECO:0000259" key="7">
    <source>
        <dbReference type="SMART" id="SM00382"/>
    </source>
</evidence>
<dbReference type="InterPro" id="IPR041569">
    <property type="entry name" value="AAA_lid_3"/>
</dbReference>
<dbReference type="Pfam" id="PF00004">
    <property type="entry name" value="AAA"/>
    <property type="match status" value="1"/>
</dbReference>
<evidence type="ECO:0000313" key="9">
    <source>
        <dbReference type="Proteomes" id="UP000006729"/>
    </source>
</evidence>
<dbReference type="FunFam" id="3.40.50.300:FF:000416">
    <property type="entry name" value="p-loop nucleoside triphosphate hydrolase superfamily protein"/>
    <property type="match status" value="1"/>
</dbReference>
<dbReference type="GO" id="GO:0005524">
    <property type="term" value="F:ATP binding"/>
    <property type="evidence" value="ECO:0007669"/>
    <property type="project" value="UniProtKB-KW"/>
</dbReference>
<feature type="region of interest" description="Disordered" evidence="6">
    <location>
        <begin position="147"/>
        <end position="184"/>
    </location>
</feature>
<dbReference type="PROSITE" id="PS00674">
    <property type="entry name" value="AAA"/>
    <property type="match status" value="1"/>
</dbReference>
<evidence type="ECO:0000256" key="1">
    <source>
        <dbReference type="ARBA" id="ARBA00004572"/>
    </source>
</evidence>
<evidence type="ECO:0000256" key="2">
    <source>
        <dbReference type="ARBA" id="ARBA00022741"/>
    </source>
</evidence>
<dbReference type="GO" id="GO:0016887">
    <property type="term" value="F:ATP hydrolysis activity"/>
    <property type="evidence" value="ECO:0007669"/>
    <property type="project" value="InterPro"/>
</dbReference>
<dbReference type="SMART" id="SM00382">
    <property type="entry name" value="AAA"/>
    <property type="match status" value="1"/>
</dbReference>
<evidence type="ECO:0000256" key="6">
    <source>
        <dbReference type="SAM" id="MobiDB-lite"/>
    </source>
</evidence>
<comment type="subcellular location">
    <subcellularLocation>
        <location evidence="1">Mitochondrion outer membrane</location>
        <topology evidence="1">Single-pass membrane protein</topology>
    </subcellularLocation>
</comment>
<dbReference type="AlphaFoldDB" id="A0A3N7G148"/>